<accession>A0AAX2UHL8</accession>
<gene>
    <name evidence="2" type="ORF">FDW42_07465</name>
</gene>
<feature type="compositionally biased region" description="Polar residues" evidence="1">
    <location>
        <begin position="228"/>
        <end position="238"/>
    </location>
</feature>
<sequence length="253" mass="29058">MTKYEELAQNELGQKMLRAQEKLNSVTQHYSKNQIGKDSVIAWNPYKLLEKNPFAVVVAEAYDEMIKRTIPKDAILSTRFENWITSKKNELMVDSRINNDHYFKNQTDFATGEITKNNGADLVEAKMNFLNKCLTSLEKAFTTFLRDKPEDALASKEELKAWQDYYQAQSKKVEQILESGNYSYYDKTDKEGNVIKEGSEEDALAHKARLDELMEQTKANQAEAEARASQNATSQPNYVNEEDVSRIRAMKKA</sequence>
<protein>
    <submittedName>
        <fullName evidence="2">Uncharacterized protein</fullName>
    </submittedName>
</protein>
<evidence type="ECO:0000313" key="3">
    <source>
        <dbReference type="Proteomes" id="UP000306813"/>
    </source>
</evidence>
<organism evidence="2 3">
    <name type="scientific">Campylobacter helveticus</name>
    <dbReference type="NCBI Taxonomy" id="28898"/>
    <lineage>
        <taxon>Bacteria</taxon>
        <taxon>Pseudomonadati</taxon>
        <taxon>Campylobacterota</taxon>
        <taxon>Epsilonproteobacteria</taxon>
        <taxon>Campylobacterales</taxon>
        <taxon>Campylobacteraceae</taxon>
        <taxon>Campylobacter</taxon>
    </lineage>
</organism>
<evidence type="ECO:0000256" key="1">
    <source>
        <dbReference type="SAM" id="MobiDB-lite"/>
    </source>
</evidence>
<dbReference type="EMBL" id="VDBS01000055">
    <property type="protein sequence ID" value="TNB56386.1"/>
    <property type="molecule type" value="Genomic_DNA"/>
</dbReference>
<evidence type="ECO:0000313" key="2">
    <source>
        <dbReference type="EMBL" id="TNB56386.1"/>
    </source>
</evidence>
<name>A0AAX2UHL8_9BACT</name>
<feature type="region of interest" description="Disordered" evidence="1">
    <location>
        <begin position="218"/>
        <end position="253"/>
    </location>
</feature>
<comment type="caution">
    <text evidence="2">The sequence shown here is derived from an EMBL/GenBank/DDBJ whole genome shotgun (WGS) entry which is preliminary data.</text>
</comment>
<dbReference type="Proteomes" id="UP000306813">
    <property type="component" value="Unassembled WGS sequence"/>
</dbReference>
<proteinExistence type="predicted"/>
<dbReference type="AlphaFoldDB" id="A0AAX2UHL8"/>
<dbReference type="RefSeq" id="WP_139018578.1">
    <property type="nucleotide sequence ID" value="NZ_VDBS01000055.1"/>
</dbReference>
<reference evidence="2 3" key="1">
    <citation type="submission" date="2019-05" db="EMBL/GenBank/DDBJ databases">
        <title>Draft genomes of eight strains of Campylobacter helveticus isolated from cats and a dog in New Zealand.</title>
        <authorList>
            <person name="Bojanic K."/>
            <person name="Midwinter A.C."/>
            <person name="Biggs P.J."/>
            <person name="Acke E."/>
            <person name="Cornelius A.J."/>
            <person name="Marshall J.C."/>
        </authorList>
    </citation>
    <scope>NUCLEOTIDE SEQUENCE [LARGE SCALE GENOMIC DNA]</scope>
    <source>
        <strain evidence="2 3">ACP123b</strain>
    </source>
</reference>